<evidence type="ECO:0000256" key="8">
    <source>
        <dbReference type="SAM" id="MobiDB-lite"/>
    </source>
</evidence>
<dbReference type="AlphaFoldDB" id="A0A9W7FLI6"/>
<accession>A0A9W7FLI6</accession>
<name>A0A9W7FLI6_9STRA</name>
<feature type="transmembrane region" description="Helical" evidence="9">
    <location>
        <begin position="98"/>
        <end position="117"/>
    </location>
</feature>
<comment type="subcellular location">
    <subcellularLocation>
        <location evidence="1">Membrane</location>
        <topology evidence="1">Multi-pass membrane protein</topology>
    </subcellularLocation>
</comment>
<evidence type="ECO:0000256" key="5">
    <source>
        <dbReference type="ARBA" id="ARBA00022970"/>
    </source>
</evidence>
<keyword evidence="12" id="KW-1185">Reference proteome</keyword>
<evidence type="ECO:0000313" key="12">
    <source>
        <dbReference type="Proteomes" id="UP001165122"/>
    </source>
</evidence>
<dbReference type="InterPro" id="IPR013057">
    <property type="entry name" value="AA_transpt_TM"/>
</dbReference>
<dbReference type="OrthoDB" id="199069at2759"/>
<proteinExistence type="inferred from homology"/>
<comment type="similarity">
    <text evidence="2">Belongs to the amino acid/polyamine transporter 2 family.</text>
</comment>
<feature type="transmembrane region" description="Helical" evidence="9">
    <location>
        <begin position="515"/>
        <end position="535"/>
    </location>
</feature>
<keyword evidence="3" id="KW-0813">Transport</keyword>
<keyword evidence="6 9" id="KW-1133">Transmembrane helix</keyword>
<evidence type="ECO:0000256" key="6">
    <source>
        <dbReference type="ARBA" id="ARBA00022989"/>
    </source>
</evidence>
<reference evidence="12" key="1">
    <citation type="journal article" date="2023" name="Commun. Biol.">
        <title>Genome analysis of Parmales, the sister group of diatoms, reveals the evolutionary specialization of diatoms from phago-mixotrophs to photoautotrophs.</title>
        <authorList>
            <person name="Ban H."/>
            <person name="Sato S."/>
            <person name="Yoshikawa S."/>
            <person name="Yamada K."/>
            <person name="Nakamura Y."/>
            <person name="Ichinomiya M."/>
            <person name="Sato N."/>
            <person name="Blanc-Mathieu R."/>
            <person name="Endo H."/>
            <person name="Kuwata A."/>
            <person name="Ogata H."/>
        </authorList>
    </citation>
    <scope>NUCLEOTIDE SEQUENCE [LARGE SCALE GENOMIC DNA]</scope>
    <source>
        <strain evidence="12">NIES 3700</strain>
    </source>
</reference>
<evidence type="ECO:0000256" key="3">
    <source>
        <dbReference type="ARBA" id="ARBA00022448"/>
    </source>
</evidence>
<feature type="transmembrane region" description="Helical" evidence="9">
    <location>
        <begin position="287"/>
        <end position="304"/>
    </location>
</feature>
<feature type="transmembrane region" description="Helical" evidence="9">
    <location>
        <begin position="21"/>
        <end position="43"/>
    </location>
</feature>
<feature type="transmembrane region" description="Helical" evidence="9">
    <location>
        <begin position="190"/>
        <end position="211"/>
    </location>
</feature>
<feature type="transmembrane region" description="Helical" evidence="9">
    <location>
        <begin position="584"/>
        <end position="606"/>
    </location>
</feature>
<dbReference type="PANTHER" id="PTHR22950:SF458">
    <property type="entry name" value="SODIUM-COUPLED NEUTRAL AMINO ACID TRANSPORTER 11-RELATED"/>
    <property type="match status" value="1"/>
</dbReference>
<keyword evidence="4 9" id="KW-0812">Transmembrane</keyword>
<dbReference type="GO" id="GO:0016020">
    <property type="term" value="C:membrane"/>
    <property type="evidence" value="ECO:0007669"/>
    <property type="project" value="UniProtKB-SubCell"/>
</dbReference>
<evidence type="ECO:0000256" key="1">
    <source>
        <dbReference type="ARBA" id="ARBA00004141"/>
    </source>
</evidence>
<organism evidence="11 12">
    <name type="scientific">Triparma laevis f. longispina</name>
    <dbReference type="NCBI Taxonomy" id="1714387"/>
    <lineage>
        <taxon>Eukaryota</taxon>
        <taxon>Sar</taxon>
        <taxon>Stramenopiles</taxon>
        <taxon>Ochrophyta</taxon>
        <taxon>Bolidophyceae</taxon>
        <taxon>Parmales</taxon>
        <taxon>Triparmaceae</taxon>
        <taxon>Triparma</taxon>
    </lineage>
</organism>
<sequence length="613" mass="67228">MQGQNERLDSFTLRYYLDHRFSSITQSTFSLSLSLISTVSPGLPYAFSDLNPPLATLLLCCCFLSSRFSSRILLLLADTKRLFYVDRFMNLATGRTGGWIWLIFSCLYLNGALALNLKQAGSVILLSLPDNWIQDNILNPCFPSSWVNADSDTFTGYVFGTELPSCIVLYAVVTVPFLIKFRSLPSISTLSLFSLVSYGCVIAGFCVDAVMRFKGGEGEGEGEGDDFAGDGDGFVEDWLLPKPTSPAVIGTVLYCFGNGFNSLVIYNNLRMRRIERGLNVVERSSNISMVLVFLFTVSGFAAYLPRHNSSGSIGAVRINIFRHCDDGDGDSDDSTKMGMKAARIFFILFCYFKFALDLLLAKSAFKRLRRKVLACIGVGGKEASTTCYLCFCCFKSASNDDDEDDENNPNNDPNSERNANRSMADDSLFESRHNNFMSTPGEGGFSSSENSSARQSHDIQGGIKVNMGGNEDPLLLGGHVGGEDNMPQWAMEENEASRERESSHRRCCQIKYGRTTIQISLGLAVWLVALIISAAPKSAALIVVIGSANATFLGVILPAFIYLKLKPVNTDFGEIGFCGMVPNHWYAMAVIVFGVVAWTCSVWSGVQVGMSQF</sequence>
<feature type="transmembrane region" description="Helical" evidence="9">
    <location>
        <begin position="541"/>
        <end position="563"/>
    </location>
</feature>
<keyword evidence="7 9" id="KW-0472">Membrane</keyword>
<gene>
    <name evidence="11" type="ORF">TrLO_g2410</name>
</gene>
<comment type="caution">
    <text evidence="11">The sequence shown here is derived from an EMBL/GenBank/DDBJ whole genome shotgun (WGS) entry which is preliminary data.</text>
</comment>
<dbReference type="EMBL" id="BRXW01000213">
    <property type="protein sequence ID" value="GMI14383.1"/>
    <property type="molecule type" value="Genomic_DNA"/>
</dbReference>
<feature type="transmembrane region" description="Helical" evidence="9">
    <location>
        <begin position="154"/>
        <end position="178"/>
    </location>
</feature>
<feature type="transmembrane region" description="Helical" evidence="9">
    <location>
        <begin position="247"/>
        <end position="266"/>
    </location>
</feature>
<dbReference type="Pfam" id="PF01490">
    <property type="entry name" value="Aa_trans"/>
    <property type="match status" value="1"/>
</dbReference>
<evidence type="ECO:0000256" key="7">
    <source>
        <dbReference type="ARBA" id="ARBA00023136"/>
    </source>
</evidence>
<evidence type="ECO:0000256" key="2">
    <source>
        <dbReference type="ARBA" id="ARBA00008066"/>
    </source>
</evidence>
<feature type="transmembrane region" description="Helical" evidence="9">
    <location>
        <begin position="341"/>
        <end position="361"/>
    </location>
</feature>
<feature type="transmembrane region" description="Helical" evidence="9">
    <location>
        <begin position="55"/>
        <end position="77"/>
    </location>
</feature>
<dbReference type="Proteomes" id="UP001165122">
    <property type="component" value="Unassembled WGS sequence"/>
</dbReference>
<evidence type="ECO:0000256" key="9">
    <source>
        <dbReference type="SAM" id="Phobius"/>
    </source>
</evidence>
<dbReference type="PANTHER" id="PTHR22950">
    <property type="entry name" value="AMINO ACID TRANSPORTER"/>
    <property type="match status" value="1"/>
</dbReference>
<evidence type="ECO:0000259" key="10">
    <source>
        <dbReference type="Pfam" id="PF01490"/>
    </source>
</evidence>
<evidence type="ECO:0000256" key="4">
    <source>
        <dbReference type="ARBA" id="ARBA00022692"/>
    </source>
</evidence>
<feature type="domain" description="Amino acid transporter transmembrane" evidence="10">
    <location>
        <begin position="22"/>
        <end position="303"/>
    </location>
</feature>
<feature type="region of interest" description="Disordered" evidence="8">
    <location>
        <begin position="400"/>
        <end position="421"/>
    </location>
</feature>
<evidence type="ECO:0000313" key="11">
    <source>
        <dbReference type="EMBL" id="GMI14383.1"/>
    </source>
</evidence>
<protein>
    <recommendedName>
        <fullName evidence="10">Amino acid transporter transmembrane domain-containing protein</fullName>
    </recommendedName>
</protein>
<keyword evidence="5" id="KW-0029">Amino-acid transport</keyword>
<dbReference type="GO" id="GO:0015179">
    <property type="term" value="F:L-amino acid transmembrane transporter activity"/>
    <property type="evidence" value="ECO:0007669"/>
    <property type="project" value="TreeGrafter"/>
</dbReference>